<evidence type="ECO:0000313" key="8">
    <source>
        <dbReference type="Proteomes" id="UP001525961"/>
    </source>
</evidence>
<reference evidence="7 8" key="1">
    <citation type="journal article" date="2022" name="Front. Microbiol.">
        <title>High genomic differentiation and limited gene flow indicate recent cryptic speciation within the genus Laspinema (cyanobacteria).</title>
        <authorList>
            <person name="Stanojkovic A."/>
            <person name="Skoupy S."/>
            <person name="Skaloud P."/>
            <person name="Dvorak P."/>
        </authorList>
    </citation>
    <scope>NUCLEOTIDE SEQUENCE [LARGE SCALE GENOMIC DNA]</scope>
    <source>
        <strain evidence="7 8">D3b</strain>
    </source>
</reference>
<dbReference type="RefSeq" id="WP_261237678.1">
    <property type="nucleotide sequence ID" value="NZ_JAMXFA010000072.1"/>
</dbReference>
<evidence type="ECO:0000256" key="2">
    <source>
        <dbReference type="ARBA" id="ARBA00022723"/>
    </source>
</evidence>
<evidence type="ECO:0000256" key="6">
    <source>
        <dbReference type="ARBA" id="ARBA00023118"/>
    </source>
</evidence>
<gene>
    <name evidence="7" type="ORF">NG792_27735</name>
</gene>
<dbReference type="EMBL" id="JAMXFA010000072">
    <property type="protein sequence ID" value="MCT7981518.1"/>
    <property type="molecule type" value="Genomic_DNA"/>
</dbReference>
<sequence>MKLPQGETLEIAIREVDRIFILGRMQISTAALGVCLNSQIPLIFCNPLI</sequence>
<keyword evidence="3 7" id="KW-0255">Endonuclease</keyword>
<proteinExistence type="predicted"/>
<keyword evidence="1" id="KW-0540">Nuclease</keyword>
<keyword evidence="6" id="KW-0051">Antiviral defense</keyword>
<protein>
    <submittedName>
        <fullName evidence="7">CRISPR-associated endonuclease Cas1</fullName>
    </submittedName>
</protein>
<evidence type="ECO:0000256" key="1">
    <source>
        <dbReference type="ARBA" id="ARBA00022722"/>
    </source>
</evidence>
<evidence type="ECO:0000256" key="4">
    <source>
        <dbReference type="ARBA" id="ARBA00022801"/>
    </source>
</evidence>
<accession>A0ABT2NFN7</accession>
<dbReference type="Gene3D" id="3.100.10.20">
    <property type="entry name" value="CRISPR-associated endonuclease Cas1, N-terminal domain"/>
    <property type="match status" value="1"/>
</dbReference>
<dbReference type="InterPro" id="IPR002729">
    <property type="entry name" value="CRISPR-assoc_Cas1"/>
</dbReference>
<dbReference type="GO" id="GO:0004519">
    <property type="term" value="F:endonuclease activity"/>
    <property type="evidence" value="ECO:0007669"/>
    <property type="project" value="UniProtKB-KW"/>
</dbReference>
<comment type="caution">
    <text evidence="7">The sequence shown here is derived from an EMBL/GenBank/DDBJ whole genome shotgun (WGS) entry which is preliminary data.</text>
</comment>
<evidence type="ECO:0000256" key="3">
    <source>
        <dbReference type="ARBA" id="ARBA00022759"/>
    </source>
</evidence>
<name>A0ABT2NFN7_9CYAN</name>
<evidence type="ECO:0000313" key="7">
    <source>
        <dbReference type="EMBL" id="MCT7981518.1"/>
    </source>
</evidence>
<keyword evidence="8" id="KW-1185">Reference proteome</keyword>
<dbReference type="Pfam" id="PF01867">
    <property type="entry name" value="Cas_Cas1"/>
    <property type="match status" value="1"/>
</dbReference>
<keyword evidence="5" id="KW-0460">Magnesium</keyword>
<evidence type="ECO:0000256" key="5">
    <source>
        <dbReference type="ARBA" id="ARBA00022842"/>
    </source>
</evidence>
<dbReference type="InterPro" id="IPR042211">
    <property type="entry name" value="CRISPR-assoc_Cas1_N"/>
</dbReference>
<dbReference type="Proteomes" id="UP001525961">
    <property type="component" value="Unassembled WGS sequence"/>
</dbReference>
<keyword evidence="2" id="KW-0479">Metal-binding</keyword>
<organism evidence="7 8">
    <name type="scientific">Laspinema olomoucense D3b</name>
    <dbReference type="NCBI Taxonomy" id="2953688"/>
    <lineage>
        <taxon>Bacteria</taxon>
        <taxon>Bacillati</taxon>
        <taxon>Cyanobacteriota</taxon>
        <taxon>Cyanophyceae</taxon>
        <taxon>Oscillatoriophycideae</taxon>
        <taxon>Oscillatoriales</taxon>
        <taxon>Laspinemataceae</taxon>
        <taxon>Laspinema</taxon>
        <taxon>Laspinema olomoucense</taxon>
    </lineage>
</organism>
<keyword evidence="4" id="KW-0378">Hydrolase</keyword>